<dbReference type="SMART" id="SM01410">
    <property type="entry name" value="DIM1"/>
    <property type="match status" value="1"/>
</dbReference>
<evidence type="ECO:0000256" key="2">
    <source>
        <dbReference type="ARBA" id="ARBA00008241"/>
    </source>
</evidence>
<dbReference type="Pfam" id="PF02966">
    <property type="entry name" value="DIM1"/>
    <property type="match status" value="1"/>
</dbReference>
<dbReference type="SMART" id="SM00427">
    <property type="entry name" value="H2B"/>
    <property type="match status" value="1"/>
</dbReference>
<protein>
    <submittedName>
        <fullName evidence="6">Histone domain-containing protein</fullName>
    </submittedName>
</protein>
<comment type="similarity">
    <text evidence="2">Belongs to the DIM1 family.</text>
</comment>
<dbReference type="GO" id="GO:0046540">
    <property type="term" value="C:U4/U6 x U5 tri-snRNP complex"/>
    <property type="evidence" value="ECO:0007669"/>
    <property type="project" value="InterPro"/>
</dbReference>
<evidence type="ECO:0000313" key="6">
    <source>
        <dbReference type="WBParaSite" id="L893_g3849.t1"/>
    </source>
</evidence>
<dbReference type="InterPro" id="IPR000558">
    <property type="entry name" value="Histone_H2B"/>
</dbReference>
<evidence type="ECO:0000313" key="5">
    <source>
        <dbReference type="Proteomes" id="UP000095287"/>
    </source>
</evidence>
<dbReference type="PRINTS" id="PR00621">
    <property type="entry name" value="HISTONEH2B"/>
</dbReference>
<feature type="domain" description="Core Histone H2A/H2B/H3" evidence="4">
    <location>
        <begin position="232"/>
        <end position="305"/>
    </location>
</feature>
<dbReference type="SUPFAM" id="SSF47113">
    <property type="entry name" value="Histone-fold"/>
    <property type="match status" value="1"/>
</dbReference>
<keyword evidence="5" id="KW-1185">Reference proteome</keyword>
<sequence length="335" mass="37746">MRLITPRVSGSHFHDQEGPDDLVRRGSRRRHPLWPLLGPPMDETLFKIAERVRNFTVVYLMDTTEVPDFNVMYELYDAVTVMFFVRNKHILVDLGTITRSTGPSTPRRSSSTSSRVSKPRCPTLDSRQSRIETDSRLSTVVHAKVGASSSPRRITPPSTCTEDPTAFIVALYTRRSCSLSLAACDFFVRRSLVNRRDWLYIAPPVTGRIGLRYDRSTMSATKKGRVTSKALKRKKHRKESFNSYIFKVLKSIHGAQVGISSKAMSIMNSFVNDIFERMADEAAKLAQYKHRSTVTAREMQTAVRLLLPGELCNHSLAEAAKSVARYRNSSGNTTA</sequence>
<dbReference type="InterPro" id="IPR036249">
    <property type="entry name" value="Thioredoxin-like_sf"/>
</dbReference>
<dbReference type="SUPFAM" id="SSF52833">
    <property type="entry name" value="Thioredoxin-like"/>
    <property type="match status" value="1"/>
</dbReference>
<dbReference type="CDD" id="cd22910">
    <property type="entry name" value="HFD_H2B"/>
    <property type="match status" value="1"/>
</dbReference>
<dbReference type="PANTHER" id="PTHR23428">
    <property type="entry name" value="HISTONE H2B"/>
    <property type="match status" value="1"/>
</dbReference>
<feature type="compositionally biased region" description="Basic and acidic residues" evidence="3">
    <location>
        <begin position="12"/>
        <end position="24"/>
    </location>
</feature>
<dbReference type="AlphaFoldDB" id="A0A1I8ABC8"/>
<dbReference type="GO" id="GO:0000786">
    <property type="term" value="C:nucleosome"/>
    <property type="evidence" value="ECO:0007669"/>
    <property type="project" value="InterPro"/>
</dbReference>
<comment type="similarity">
    <text evidence="1">Belongs to the histone H2B family.</text>
</comment>
<name>A0A1I8ABC8_9BILA</name>
<dbReference type="Pfam" id="PF00125">
    <property type="entry name" value="Histone"/>
    <property type="match status" value="1"/>
</dbReference>
<dbReference type="Gene3D" id="3.40.30.10">
    <property type="entry name" value="Glutaredoxin"/>
    <property type="match status" value="1"/>
</dbReference>
<reference evidence="6" key="1">
    <citation type="submission" date="2016-11" db="UniProtKB">
        <authorList>
            <consortium name="WormBaseParasite"/>
        </authorList>
    </citation>
    <scope>IDENTIFICATION</scope>
</reference>
<dbReference type="GO" id="GO:0046982">
    <property type="term" value="F:protein heterodimerization activity"/>
    <property type="evidence" value="ECO:0007669"/>
    <property type="project" value="InterPro"/>
</dbReference>
<feature type="region of interest" description="Disordered" evidence="3">
    <location>
        <begin position="1"/>
        <end position="25"/>
    </location>
</feature>
<dbReference type="InterPro" id="IPR004123">
    <property type="entry name" value="Dim1"/>
</dbReference>
<feature type="region of interest" description="Disordered" evidence="3">
    <location>
        <begin position="97"/>
        <end position="129"/>
    </location>
</feature>
<dbReference type="FunFam" id="1.10.20.10:FF:000043">
    <property type="entry name" value="Histone H2B"/>
    <property type="match status" value="1"/>
</dbReference>
<accession>A0A1I8ABC8</accession>
<dbReference type="Gene3D" id="1.10.20.10">
    <property type="entry name" value="Histone, subunit A"/>
    <property type="match status" value="1"/>
</dbReference>
<dbReference type="InterPro" id="IPR007125">
    <property type="entry name" value="H2A/H2B/H3"/>
</dbReference>
<organism evidence="5 6">
    <name type="scientific">Steinernema glaseri</name>
    <dbReference type="NCBI Taxonomy" id="37863"/>
    <lineage>
        <taxon>Eukaryota</taxon>
        <taxon>Metazoa</taxon>
        <taxon>Ecdysozoa</taxon>
        <taxon>Nematoda</taxon>
        <taxon>Chromadorea</taxon>
        <taxon>Rhabditida</taxon>
        <taxon>Tylenchina</taxon>
        <taxon>Panagrolaimomorpha</taxon>
        <taxon>Strongyloidoidea</taxon>
        <taxon>Steinernematidae</taxon>
        <taxon>Steinernema</taxon>
    </lineage>
</organism>
<dbReference type="GO" id="GO:0003677">
    <property type="term" value="F:DNA binding"/>
    <property type="evidence" value="ECO:0007669"/>
    <property type="project" value="InterPro"/>
</dbReference>
<proteinExistence type="inferred from homology"/>
<dbReference type="GO" id="GO:0000398">
    <property type="term" value="P:mRNA splicing, via spliceosome"/>
    <property type="evidence" value="ECO:0007669"/>
    <property type="project" value="InterPro"/>
</dbReference>
<dbReference type="InterPro" id="IPR009072">
    <property type="entry name" value="Histone-fold"/>
</dbReference>
<dbReference type="Proteomes" id="UP000095287">
    <property type="component" value="Unplaced"/>
</dbReference>
<dbReference type="GO" id="GO:0030527">
    <property type="term" value="F:structural constituent of chromatin"/>
    <property type="evidence" value="ECO:0007669"/>
    <property type="project" value="InterPro"/>
</dbReference>
<evidence type="ECO:0000256" key="3">
    <source>
        <dbReference type="SAM" id="MobiDB-lite"/>
    </source>
</evidence>
<feature type="compositionally biased region" description="Low complexity" evidence="3">
    <location>
        <begin position="97"/>
        <end position="120"/>
    </location>
</feature>
<dbReference type="WBParaSite" id="L893_g3849.t1">
    <property type="protein sequence ID" value="L893_g3849.t1"/>
    <property type="gene ID" value="L893_g3849"/>
</dbReference>
<evidence type="ECO:0000256" key="1">
    <source>
        <dbReference type="ARBA" id="ARBA00006846"/>
    </source>
</evidence>
<evidence type="ECO:0000259" key="4">
    <source>
        <dbReference type="Pfam" id="PF00125"/>
    </source>
</evidence>